<accession>A0A2M6WPX9</accession>
<evidence type="ECO:0000259" key="12">
    <source>
        <dbReference type="Pfam" id="PF22421"/>
    </source>
</evidence>
<name>A0A2M6WPX9_9BACT</name>
<dbReference type="GO" id="GO:0004831">
    <property type="term" value="F:tyrosine-tRNA ligase activity"/>
    <property type="evidence" value="ECO:0007669"/>
    <property type="project" value="UniProtKB-UniRule"/>
</dbReference>
<gene>
    <name evidence="13" type="ORF">COT98_02095</name>
</gene>
<reference evidence="14" key="1">
    <citation type="submission" date="2017-09" db="EMBL/GenBank/DDBJ databases">
        <title>Depth-based differentiation of microbial function through sediment-hosted aquifers and enrichment of novel symbionts in the deep terrestrial subsurface.</title>
        <authorList>
            <person name="Probst A.J."/>
            <person name="Ladd B."/>
            <person name="Jarett J.K."/>
            <person name="Geller-Mcgrath D.E."/>
            <person name="Sieber C.M.K."/>
            <person name="Emerson J.B."/>
            <person name="Anantharaman K."/>
            <person name="Thomas B.C."/>
            <person name="Malmstrom R."/>
            <person name="Stieglmeier M."/>
            <person name="Klingl A."/>
            <person name="Woyke T."/>
            <person name="Ryan C.M."/>
            <person name="Banfield J.F."/>
        </authorList>
    </citation>
    <scope>NUCLEOTIDE SEQUENCE [LARGE SCALE GENOMIC DNA]</scope>
</reference>
<dbReference type="InterPro" id="IPR036986">
    <property type="entry name" value="S4_RNA-bd_sf"/>
</dbReference>
<feature type="domain" description="Tyrosine--tRNA ligase SYY-like C-terminal" evidence="12">
    <location>
        <begin position="329"/>
        <end position="405"/>
    </location>
</feature>
<dbReference type="PRINTS" id="PR01040">
    <property type="entry name" value="TRNASYNTHTYR"/>
</dbReference>
<dbReference type="GO" id="GO:0005829">
    <property type="term" value="C:cytosol"/>
    <property type="evidence" value="ECO:0007669"/>
    <property type="project" value="TreeGrafter"/>
</dbReference>
<evidence type="ECO:0000256" key="11">
    <source>
        <dbReference type="RuleBase" id="RU363036"/>
    </source>
</evidence>
<dbReference type="GO" id="GO:0005524">
    <property type="term" value="F:ATP binding"/>
    <property type="evidence" value="ECO:0007669"/>
    <property type="project" value="UniProtKB-KW"/>
</dbReference>
<evidence type="ECO:0000256" key="5">
    <source>
        <dbReference type="ARBA" id="ARBA00022884"/>
    </source>
</evidence>
<evidence type="ECO:0000256" key="3">
    <source>
        <dbReference type="ARBA" id="ARBA00022741"/>
    </source>
</evidence>
<dbReference type="PROSITE" id="PS50889">
    <property type="entry name" value="S4"/>
    <property type="match status" value="1"/>
</dbReference>
<dbReference type="Proteomes" id="UP000228900">
    <property type="component" value="Unassembled WGS sequence"/>
</dbReference>
<evidence type="ECO:0000256" key="8">
    <source>
        <dbReference type="ARBA" id="ARBA00048248"/>
    </source>
</evidence>
<dbReference type="AlphaFoldDB" id="A0A2M6WPX9"/>
<evidence type="ECO:0000256" key="10">
    <source>
        <dbReference type="PROSITE-ProRule" id="PRU00182"/>
    </source>
</evidence>
<evidence type="ECO:0000256" key="1">
    <source>
        <dbReference type="ARBA" id="ARBA00013160"/>
    </source>
</evidence>
<dbReference type="InterPro" id="IPR002307">
    <property type="entry name" value="Tyr-tRNA-ligase"/>
</dbReference>
<keyword evidence="3 11" id="KW-0547">Nucleotide-binding</keyword>
<dbReference type="CDD" id="cd00165">
    <property type="entry name" value="S4"/>
    <property type="match status" value="1"/>
</dbReference>
<comment type="similarity">
    <text evidence="11">Belongs to the class-I aminoacyl-tRNA synthetase family.</text>
</comment>
<dbReference type="Gene3D" id="1.10.240.10">
    <property type="entry name" value="Tyrosyl-Transfer RNA Synthetase"/>
    <property type="match status" value="1"/>
</dbReference>
<dbReference type="GO" id="GO:0003723">
    <property type="term" value="F:RNA binding"/>
    <property type="evidence" value="ECO:0007669"/>
    <property type="project" value="UniProtKB-KW"/>
</dbReference>
<dbReference type="EC" id="6.1.1.1" evidence="1 9"/>
<dbReference type="PANTHER" id="PTHR11766">
    <property type="entry name" value="TYROSYL-TRNA SYNTHETASE"/>
    <property type="match status" value="1"/>
</dbReference>
<keyword evidence="6 11" id="KW-0648">Protein biosynthesis</keyword>
<organism evidence="13 14">
    <name type="scientific">Candidatus Falkowbacteria bacterium CG10_big_fil_rev_8_21_14_0_10_39_9</name>
    <dbReference type="NCBI Taxonomy" id="1974566"/>
    <lineage>
        <taxon>Bacteria</taxon>
        <taxon>Candidatus Falkowiibacteriota</taxon>
    </lineage>
</organism>
<dbReference type="InterPro" id="IPR024088">
    <property type="entry name" value="Tyr-tRNA-ligase_bac-type"/>
</dbReference>
<keyword evidence="4 11" id="KW-0067">ATP-binding</keyword>
<dbReference type="Pfam" id="PF22421">
    <property type="entry name" value="SYY_C-terminal"/>
    <property type="match status" value="1"/>
</dbReference>
<evidence type="ECO:0000256" key="2">
    <source>
        <dbReference type="ARBA" id="ARBA00022598"/>
    </source>
</evidence>
<dbReference type="Gene3D" id="3.10.290.10">
    <property type="entry name" value="RNA-binding S4 domain"/>
    <property type="match status" value="1"/>
</dbReference>
<proteinExistence type="inferred from homology"/>
<sequence length="409" mass="46460">MAKVITDKKLVDELLSRGVEKIYPSRELLEKRLLSGEKIRLYCGYDPSATSLHVGNAISINKLAQFQKLGHEVIFLLGDFTGMIGDPTDKKAARKKLTREEVLENAREYQSQASAYLDFDGDNPAQVLYNSAWNDKLNFKDIIELSSNFTVQQMIQRDMFQERLKEAKPIYLHEFLYPLTQAYDSVAMDVDLEIGGNDQMFNMMCGRDLMKTLKNKEKFVLTLKLLADDAGKKMGKSEGNAVFLNATPNDMYGIIMSWPDGSIALAFELCTNIPYEEMKQIASDLKSAKANPRDLKMKLALEITKINHGTKLALEAQENFIKTIQNKEMPDEIPSYQTKSKNINIVELLLESKMVTSKGEARRLMEQGGIKIKTGTTDFVVIKDTNLTLDLKEEIIIQRGKRQYLRITK</sequence>
<evidence type="ECO:0000256" key="4">
    <source>
        <dbReference type="ARBA" id="ARBA00022840"/>
    </source>
</evidence>
<evidence type="ECO:0000313" key="13">
    <source>
        <dbReference type="EMBL" id="PIT94784.1"/>
    </source>
</evidence>
<evidence type="ECO:0000313" key="14">
    <source>
        <dbReference type="Proteomes" id="UP000228900"/>
    </source>
</evidence>
<dbReference type="SUPFAM" id="SSF55174">
    <property type="entry name" value="Alpha-L RNA-binding motif"/>
    <property type="match status" value="1"/>
</dbReference>
<evidence type="ECO:0000256" key="6">
    <source>
        <dbReference type="ARBA" id="ARBA00022917"/>
    </source>
</evidence>
<dbReference type="Pfam" id="PF00579">
    <property type="entry name" value="tRNA-synt_1b"/>
    <property type="match status" value="1"/>
</dbReference>
<dbReference type="NCBIfam" id="TIGR00234">
    <property type="entry name" value="tyrS"/>
    <property type="match status" value="1"/>
</dbReference>
<evidence type="ECO:0000256" key="7">
    <source>
        <dbReference type="ARBA" id="ARBA00023146"/>
    </source>
</evidence>
<dbReference type="CDD" id="cd00805">
    <property type="entry name" value="TyrRS_core"/>
    <property type="match status" value="1"/>
</dbReference>
<comment type="catalytic activity">
    <reaction evidence="8">
        <text>tRNA(Tyr) + L-tyrosine + ATP = L-tyrosyl-tRNA(Tyr) + AMP + diphosphate + H(+)</text>
        <dbReference type="Rhea" id="RHEA:10220"/>
        <dbReference type="Rhea" id="RHEA-COMP:9706"/>
        <dbReference type="Rhea" id="RHEA-COMP:9707"/>
        <dbReference type="ChEBI" id="CHEBI:15378"/>
        <dbReference type="ChEBI" id="CHEBI:30616"/>
        <dbReference type="ChEBI" id="CHEBI:33019"/>
        <dbReference type="ChEBI" id="CHEBI:58315"/>
        <dbReference type="ChEBI" id="CHEBI:78442"/>
        <dbReference type="ChEBI" id="CHEBI:78536"/>
        <dbReference type="ChEBI" id="CHEBI:456215"/>
        <dbReference type="EC" id="6.1.1.1"/>
    </reaction>
</comment>
<comment type="caution">
    <text evidence="13">The sequence shown here is derived from an EMBL/GenBank/DDBJ whole genome shotgun (WGS) entry which is preliminary data.</text>
</comment>
<dbReference type="PANTHER" id="PTHR11766:SF1">
    <property type="entry name" value="TYROSINE--TRNA LIGASE"/>
    <property type="match status" value="1"/>
</dbReference>
<keyword evidence="5 10" id="KW-0694">RNA-binding</keyword>
<dbReference type="InterPro" id="IPR002305">
    <property type="entry name" value="aa-tRNA-synth_Ic"/>
</dbReference>
<dbReference type="EMBL" id="PFAQ01000036">
    <property type="protein sequence ID" value="PIT94784.1"/>
    <property type="molecule type" value="Genomic_DNA"/>
</dbReference>
<dbReference type="Gene3D" id="3.40.50.620">
    <property type="entry name" value="HUPs"/>
    <property type="match status" value="1"/>
</dbReference>
<protein>
    <recommendedName>
        <fullName evidence="1 9">Tyrosine--tRNA ligase</fullName>
        <ecNumber evidence="1 9">6.1.1.1</ecNumber>
    </recommendedName>
</protein>
<dbReference type="SUPFAM" id="SSF52374">
    <property type="entry name" value="Nucleotidylyl transferase"/>
    <property type="match status" value="1"/>
</dbReference>
<keyword evidence="2 11" id="KW-0436">Ligase</keyword>
<evidence type="ECO:0000256" key="9">
    <source>
        <dbReference type="NCBIfam" id="TIGR00234"/>
    </source>
</evidence>
<dbReference type="GO" id="GO:0006437">
    <property type="term" value="P:tyrosyl-tRNA aminoacylation"/>
    <property type="evidence" value="ECO:0007669"/>
    <property type="project" value="UniProtKB-UniRule"/>
</dbReference>
<dbReference type="InterPro" id="IPR014729">
    <property type="entry name" value="Rossmann-like_a/b/a_fold"/>
</dbReference>
<keyword evidence="7 11" id="KW-0030">Aminoacyl-tRNA synthetase</keyword>
<dbReference type="InterPro" id="IPR054608">
    <property type="entry name" value="SYY-like_C"/>
</dbReference>